<evidence type="ECO:0000313" key="3">
    <source>
        <dbReference type="Proteomes" id="UP000237438"/>
    </source>
</evidence>
<dbReference type="Proteomes" id="UP000237438">
    <property type="component" value="Unassembled WGS sequence"/>
</dbReference>
<feature type="compositionally biased region" description="Polar residues" evidence="1">
    <location>
        <begin position="332"/>
        <end position="348"/>
    </location>
</feature>
<protein>
    <recommendedName>
        <fullName evidence="4">HCP-like protein</fullName>
    </recommendedName>
</protein>
<dbReference type="PANTHER" id="PTHR43628:SF11">
    <property type="entry name" value="PROTEIN DSF2"/>
    <property type="match status" value="1"/>
</dbReference>
<sequence>MASKTSNVDGRTKFFGGSANTPTSMRGFLSPRMHVAGEIPPDLSPLDAFAAQSRLLAQQLEEKAYGENRISCLPPDTVVNPLNQDKSEYFNSMLVKSSDKRPISPASPPSSGQKTKIEAPINRHLSVHPTVCGPYDVEDDEINVPPLPNLAQFEERKSRSIRPISPEYSEGYFDAQIQQQTPPSPQSSPPCLRVAKKSHESQDLNGSTTYDPMALDRKDTTFTHRSPSPYSLSTDSSDEDYNVSNRRMMPLDINYSGNVSISNPISSTSHLGRTSSISSDASFSATRLPNRHSPFNFSRPLTRSNVPQELPIWQISPDSSRSSLLPTDETENTPISTQSETFSDTSIENNPAPSYVYAKYSLPRGKTLKRNSVVFEATSLAQSSPDSPLHHESAPCSPLIRPAPSSFRRKTSHNNQIPSPSVEVPRPSTSSSTSNVSIDPTLFLHDKFSSNKEVISKPKTCTEIQPTQKLLLPHPSGSSADLSATEHVDKAIEYHQAGVLNKSTYHLRLAARMSHPTGMLLYALACRHGWGMRPNPREGVIWLRKAADEAGIKIANDENSMQAGEEVDLSQMNSKKAQFALSIYELGVSHMNGWGIEQDKALGLRCFEIAGSWGDADAMAEAGFCYAQGVGCKKDLKKSAKFYRMAEAKGINMIGNSWIYKAKYNDDPKTENQTKESHNGRGRSSTSSSKDVSKLSETHNKSRSRGIFRRSKAT</sequence>
<evidence type="ECO:0000256" key="1">
    <source>
        <dbReference type="SAM" id="MobiDB-lite"/>
    </source>
</evidence>
<gene>
    <name evidence="2" type="ORF">EPUL_005603</name>
</gene>
<feature type="region of interest" description="Disordered" evidence="1">
    <location>
        <begin position="1"/>
        <end position="26"/>
    </location>
</feature>
<dbReference type="PANTHER" id="PTHR43628">
    <property type="entry name" value="ACTIVATOR OF C KINASE PROTEIN 1-RELATED"/>
    <property type="match status" value="1"/>
</dbReference>
<feature type="region of interest" description="Disordered" evidence="1">
    <location>
        <begin position="310"/>
        <end position="348"/>
    </location>
</feature>
<dbReference type="SMART" id="SM00671">
    <property type="entry name" value="SEL1"/>
    <property type="match status" value="3"/>
</dbReference>
<reference evidence="2 3" key="1">
    <citation type="submission" date="2017-10" db="EMBL/GenBank/DDBJ databases">
        <title>Development of genomic resources for the powdery mildew, Erysiphe pulchra.</title>
        <authorList>
            <person name="Wadl P.A."/>
            <person name="Mack B.M."/>
            <person name="Moore G."/>
            <person name="Beltz S.B."/>
        </authorList>
    </citation>
    <scope>NUCLEOTIDE SEQUENCE [LARGE SCALE GENOMIC DNA]</scope>
    <source>
        <strain evidence="2">Cflorida</strain>
    </source>
</reference>
<organism evidence="2 3">
    <name type="scientific">Erysiphe pulchra</name>
    <dbReference type="NCBI Taxonomy" id="225359"/>
    <lineage>
        <taxon>Eukaryota</taxon>
        <taxon>Fungi</taxon>
        <taxon>Dikarya</taxon>
        <taxon>Ascomycota</taxon>
        <taxon>Pezizomycotina</taxon>
        <taxon>Leotiomycetes</taxon>
        <taxon>Erysiphales</taxon>
        <taxon>Erysiphaceae</taxon>
        <taxon>Erysiphe</taxon>
    </lineage>
</organism>
<feature type="compositionally biased region" description="Basic residues" evidence="1">
    <location>
        <begin position="701"/>
        <end position="714"/>
    </location>
</feature>
<comment type="caution">
    <text evidence="2">The sequence shown here is derived from an EMBL/GenBank/DDBJ whole genome shotgun (WGS) entry which is preliminary data.</text>
</comment>
<dbReference type="InterPro" id="IPR006597">
    <property type="entry name" value="Sel1-like"/>
</dbReference>
<feature type="region of interest" description="Disordered" evidence="1">
    <location>
        <begin position="178"/>
        <end position="239"/>
    </location>
</feature>
<accession>A0A2S4PQT9</accession>
<proteinExistence type="predicted"/>
<dbReference type="AlphaFoldDB" id="A0A2S4PQT9"/>
<dbReference type="OrthoDB" id="2384430at2759"/>
<dbReference type="InterPro" id="IPR011990">
    <property type="entry name" value="TPR-like_helical_dom_sf"/>
</dbReference>
<keyword evidence="3" id="KW-1185">Reference proteome</keyword>
<dbReference type="InterPro" id="IPR052945">
    <property type="entry name" value="Mitotic_Regulator"/>
</dbReference>
<evidence type="ECO:0000313" key="2">
    <source>
        <dbReference type="EMBL" id="POS84400.1"/>
    </source>
</evidence>
<dbReference type="Pfam" id="PF08238">
    <property type="entry name" value="Sel1"/>
    <property type="match status" value="3"/>
</dbReference>
<feature type="compositionally biased region" description="Basic and acidic residues" evidence="1">
    <location>
        <begin position="667"/>
        <end position="679"/>
    </location>
</feature>
<dbReference type="STRING" id="225359.A0A2S4PQT9"/>
<feature type="region of interest" description="Disordered" evidence="1">
    <location>
        <begin position="667"/>
        <end position="714"/>
    </location>
</feature>
<evidence type="ECO:0008006" key="4">
    <source>
        <dbReference type="Google" id="ProtNLM"/>
    </source>
</evidence>
<feature type="compositionally biased region" description="Basic and acidic residues" evidence="1">
    <location>
        <begin position="691"/>
        <end position="700"/>
    </location>
</feature>
<feature type="compositionally biased region" description="Polar residues" evidence="1">
    <location>
        <begin position="316"/>
        <end position="325"/>
    </location>
</feature>
<feature type="compositionally biased region" description="Low complexity" evidence="1">
    <location>
        <begin position="226"/>
        <end position="235"/>
    </location>
</feature>
<dbReference type="SUPFAM" id="SSF81901">
    <property type="entry name" value="HCP-like"/>
    <property type="match status" value="1"/>
</dbReference>
<feature type="compositionally biased region" description="Low complexity" evidence="1">
    <location>
        <begin position="418"/>
        <end position="436"/>
    </location>
</feature>
<dbReference type="Gene3D" id="1.25.40.10">
    <property type="entry name" value="Tetratricopeptide repeat domain"/>
    <property type="match status" value="1"/>
</dbReference>
<name>A0A2S4PQT9_9PEZI</name>
<dbReference type="GO" id="GO:0010972">
    <property type="term" value="P:negative regulation of G2/M transition of mitotic cell cycle"/>
    <property type="evidence" value="ECO:0007669"/>
    <property type="project" value="TreeGrafter"/>
</dbReference>
<feature type="region of interest" description="Disordered" evidence="1">
    <location>
        <begin position="95"/>
        <end position="119"/>
    </location>
</feature>
<dbReference type="GO" id="GO:0032153">
    <property type="term" value="C:cell division site"/>
    <property type="evidence" value="ECO:0007669"/>
    <property type="project" value="TreeGrafter"/>
</dbReference>
<dbReference type="EMBL" id="PEDP01001034">
    <property type="protein sequence ID" value="POS84400.1"/>
    <property type="molecule type" value="Genomic_DNA"/>
</dbReference>
<feature type="region of interest" description="Disordered" evidence="1">
    <location>
        <begin position="379"/>
        <end position="436"/>
    </location>
</feature>